<reference evidence="1" key="1">
    <citation type="submission" date="2020-06" db="EMBL/GenBank/DDBJ databases">
        <title>Draft genome of Bugula neritina, a colonial animal packing powerful symbionts and potential medicines.</title>
        <authorList>
            <person name="Rayko M."/>
        </authorList>
    </citation>
    <scope>NUCLEOTIDE SEQUENCE [LARGE SCALE GENOMIC DNA]</scope>
    <source>
        <strain evidence="1">Kwan_BN1</strain>
    </source>
</reference>
<name>A0A7J7IYC4_BUGNE</name>
<keyword evidence="2" id="KW-1185">Reference proteome</keyword>
<dbReference type="AlphaFoldDB" id="A0A7J7IYC4"/>
<dbReference type="Proteomes" id="UP000593567">
    <property type="component" value="Unassembled WGS sequence"/>
</dbReference>
<proteinExistence type="predicted"/>
<dbReference type="EMBL" id="VXIV02003313">
    <property type="protein sequence ID" value="KAF6018394.1"/>
    <property type="molecule type" value="Genomic_DNA"/>
</dbReference>
<gene>
    <name evidence="1" type="ORF">EB796_023299</name>
</gene>
<accession>A0A7J7IYC4</accession>
<evidence type="ECO:0000313" key="1">
    <source>
        <dbReference type="EMBL" id="KAF6018394.1"/>
    </source>
</evidence>
<organism evidence="1 2">
    <name type="scientific">Bugula neritina</name>
    <name type="common">Brown bryozoan</name>
    <name type="synonym">Sertularia neritina</name>
    <dbReference type="NCBI Taxonomy" id="10212"/>
    <lineage>
        <taxon>Eukaryota</taxon>
        <taxon>Metazoa</taxon>
        <taxon>Spiralia</taxon>
        <taxon>Lophotrochozoa</taxon>
        <taxon>Bryozoa</taxon>
        <taxon>Gymnolaemata</taxon>
        <taxon>Cheilostomatida</taxon>
        <taxon>Flustrina</taxon>
        <taxon>Buguloidea</taxon>
        <taxon>Bugulidae</taxon>
        <taxon>Bugula</taxon>
    </lineage>
</organism>
<evidence type="ECO:0000313" key="2">
    <source>
        <dbReference type="Proteomes" id="UP000593567"/>
    </source>
</evidence>
<comment type="caution">
    <text evidence="1">The sequence shown here is derived from an EMBL/GenBank/DDBJ whole genome shotgun (WGS) entry which is preliminary data.</text>
</comment>
<sequence>MPPWLRKFAFDYLGRLLRVKETSRAVGSDEFQEFTKLINDAGSPGFEKVESNYEGEREMVEHTDGSIAIRQINASLILLHMKAFSQHQYSKVMLDFKLILWMNKGIDLMKV</sequence>
<protein>
    <submittedName>
        <fullName evidence="1">Uncharacterized protein</fullName>
    </submittedName>
</protein>